<dbReference type="Pfam" id="PF08346">
    <property type="entry name" value="AntA"/>
    <property type="match status" value="1"/>
</dbReference>
<dbReference type="AlphaFoldDB" id="A0A2A3TXW1"/>
<name>A0A2A3TXW1_LEVBR</name>
<protein>
    <submittedName>
        <fullName evidence="3">Toxin Bro</fullName>
    </submittedName>
</protein>
<dbReference type="RefSeq" id="WP_096110086.1">
    <property type="nucleotide sequence ID" value="NZ_JAHLNP010000021.1"/>
</dbReference>
<dbReference type="Pfam" id="PF10552">
    <property type="entry name" value="ORF6C"/>
    <property type="match status" value="1"/>
</dbReference>
<organism evidence="3 4">
    <name type="scientific">Levilactobacillus brevis</name>
    <name type="common">Lactobacillus brevis</name>
    <dbReference type="NCBI Taxonomy" id="1580"/>
    <lineage>
        <taxon>Bacteria</taxon>
        <taxon>Bacillati</taxon>
        <taxon>Bacillota</taxon>
        <taxon>Bacilli</taxon>
        <taxon>Lactobacillales</taxon>
        <taxon>Lactobacillaceae</taxon>
        <taxon>Levilactobacillus</taxon>
    </lineage>
</organism>
<dbReference type="Proteomes" id="UP000217918">
    <property type="component" value="Unassembled WGS sequence"/>
</dbReference>
<evidence type="ECO:0000313" key="3">
    <source>
        <dbReference type="EMBL" id="PBQ23862.1"/>
    </source>
</evidence>
<proteinExistence type="predicted"/>
<dbReference type="InterPro" id="IPR013557">
    <property type="entry name" value="AntA/B_antirep"/>
</dbReference>
<reference evidence="3 4" key="1">
    <citation type="submission" date="2017-09" db="EMBL/GenBank/DDBJ databases">
        <title>Genome sequence of Lactobacillus brevis D7.</title>
        <authorList>
            <person name="Kwon M.-S."/>
            <person name="Lim S.K."/>
            <person name="Choi H.-J."/>
        </authorList>
    </citation>
    <scope>NUCLEOTIDE SEQUENCE [LARGE SCALE GENOMIC DNA]</scope>
    <source>
        <strain evidence="3 4">D7</strain>
    </source>
</reference>
<comment type="caution">
    <text evidence="3">The sequence shown here is derived from an EMBL/GenBank/DDBJ whole genome shotgun (WGS) entry which is preliminary data.</text>
</comment>
<dbReference type="EMBL" id="NVYO01000001">
    <property type="protein sequence ID" value="PBQ23862.1"/>
    <property type="molecule type" value="Genomic_DNA"/>
</dbReference>
<dbReference type="InterPro" id="IPR018878">
    <property type="entry name" value="ORF6C_dom"/>
</dbReference>
<accession>A0A2A3TXW1</accession>
<evidence type="ECO:0000259" key="2">
    <source>
        <dbReference type="Pfam" id="PF10552"/>
    </source>
</evidence>
<sequence length="236" mass="26978">MKNLQELIMGNDSDSVAVDARGLHDFLEVGKDFSTWFKDMTDYGFVEGKDFSPLSGKSRGGRPRIEYAMALDMAKEVSMIQRTPKGKQAREYFISMEKRAQQAELVMTPEQKIDLLIETGSRANHRLDHVEERMDDFEQNRRLETGDYTTVSRGVSRAVNFYVRDRHLQLTKEQRSALYKDINGGLNQVCGVRARIQIKAKDFDKAMKYIDDWRPSTATKMLIQQTELPLAGVAGD</sequence>
<evidence type="ECO:0000313" key="4">
    <source>
        <dbReference type="Proteomes" id="UP000217918"/>
    </source>
</evidence>
<evidence type="ECO:0000259" key="1">
    <source>
        <dbReference type="Pfam" id="PF08346"/>
    </source>
</evidence>
<feature type="domain" description="AntA/AntB antirepressor" evidence="1">
    <location>
        <begin position="18"/>
        <end position="83"/>
    </location>
</feature>
<gene>
    <name evidence="3" type="ORF">CNR29_07465</name>
</gene>
<feature type="domain" description="ORF6C" evidence="2">
    <location>
        <begin position="114"/>
        <end position="223"/>
    </location>
</feature>